<feature type="transmembrane region" description="Helical" evidence="1">
    <location>
        <begin position="117"/>
        <end position="137"/>
    </location>
</feature>
<feature type="transmembrane region" description="Helical" evidence="1">
    <location>
        <begin position="34"/>
        <end position="54"/>
    </location>
</feature>
<comment type="caution">
    <text evidence="3">The sequence shown here is derived from an EMBL/GenBank/DDBJ whole genome shotgun (WGS) entry which is preliminary data.</text>
</comment>
<keyword evidence="1" id="KW-0472">Membrane</keyword>
<evidence type="ECO:0000256" key="1">
    <source>
        <dbReference type="SAM" id="Phobius"/>
    </source>
</evidence>
<feature type="transmembrane region" description="Helical" evidence="1">
    <location>
        <begin position="149"/>
        <end position="167"/>
    </location>
</feature>
<accession>A0ABT2PDL3</accession>
<evidence type="ECO:0000259" key="2">
    <source>
        <dbReference type="PROSITE" id="PS50887"/>
    </source>
</evidence>
<name>A0ABT2PDL3_9MICO</name>
<dbReference type="Gene3D" id="3.30.70.270">
    <property type="match status" value="1"/>
</dbReference>
<keyword evidence="1" id="KW-0812">Transmembrane</keyword>
<dbReference type="InterPro" id="IPR029787">
    <property type="entry name" value="Nucleotide_cyclase"/>
</dbReference>
<sequence>MIDNDVFIVFVALATLCTIIIIGLGFLPRPSREAAIWSGAFVGAMCASYVWLAGNVLGLAPLRSAGIGIVLTASMCMWVGLRARRAAERTYLAPILLLGVALTALIVISAETSWAEIGFRAALLVAAAVAAATTSELFRMGPLHRDEILPLALASLAFIIVTAAGVVDGALRLARGESLEIDGGVLALRALGVLGGAVYFVAALVTLLLLVREERAGTHHALRFDFSAIARDRLARAEVANDLWWSVLEIRLDDPIAIREATSTAAYNRVVARFASDVLSMLPAEADIDQKSASRYVVLLPRPDASVRPLLSRLLARVATPTEGQGIETRLSASIGWAPVGLLSFSLDTLLAAAADAADTAQREGGDRWERADDLAFLDNAPTGNITDARPA</sequence>
<dbReference type="RefSeq" id="WP_261606499.1">
    <property type="nucleotide sequence ID" value="NZ_JAODOR010000007.1"/>
</dbReference>
<dbReference type="InterPro" id="IPR043128">
    <property type="entry name" value="Rev_trsase/Diguanyl_cyclase"/>
</dbReference>
<feature type="transmembrane region" description="Helical" evidence="1">
    <location>
        <begin position="91"/>
        <end position="111"/>
    </location>
</feature>
<organism evidence="3 4">
    <name type="scientific">Microbacterium memoriense</name>
    <dbReference type="NCBI Taxonomy" id="2978350"/>
    <lineage>
        <taxon>Bacteria</taxon>
        <taxon>Bacillati</taxon>
        <taxon>Actinomycetota</taxon>
        <taxon>Actinomycetes</taxon>
        <taxon>Micrococcales</taxon>
        <taxon>Microbacteriaceae</taxon>
        <taxon>Microbacterium</taxon>
    </lineage>
</organism>
<protein>
    <recommendedName>
        <fullName evidence="2">GGDEF domain-containing protein</fullName>
    </recommendedName>
</protein>
<dbReference type="Proteomes" id="UP001300496">
    <property type="component" value="Unassembled WGS sequence"/>
</dbReference>
<dbReference type="InterPro" id="IPR000160">
    <property type="entry name" value="GGDEF_dom"/>
</dbReference>
<dbReference type="EMBL" id="JAODOR010000007">
    <property type="protein sequence ID" value="MCT9001948.1"/>
    <property type="molecule type" value="Genomic_DNA"/>
</dbReference>
<dbReference type="SUPFAM" id="SSF55073">
    <property type="entry name" value="Nucleotide cyclase"/>
    <property type="match status" value="1"/>
</dbReference>
<feature type="transmembrane region" description="Helical" evidence="1">
    <location>
        <begin position="60"/>
        <end position="79"/>
    </location>
</feature>
<evidence type="ECO:0000313" key="3">
    <source>
        <dbReference type="EMBL" id="MCT9001948.1"/>
    </source>
</evidence>
<keyword evidence="4" id="KW-1185">Reference proteome</keyword>
<gene>
    <name evidence="3" type="ORF">N4R40_06170</name>
</gene>
<reference evidence="3 4" key="1">
    <citation type="journal article" date="2024" name="Int. J. Syst. Evol. Microbiol.">
        <title>Microbacterium memoriense sp. nov., a member of the Actinomycetota from marine beach sediment of the north coast of Portugal.</title>
        <authorList>
            <person name="Santos J.D.N.D."/>
            <person name="Klimek D."/>
            <person name="Calusinska M."/>
            <person name="Lobo-da-Cunha A."/>
            <person name="Catita J."/>
            <person name="Goncalves H."/>
            <person name="Gonzalez I."/>
            <person name="Lage O.M."/>
        </authorList>
    </citation>
    <scope>NUCLEOTIDE SEQUENCE [LARGE SCALE GENOMIC DNA]</scope>
    <source>
        <strain evidence="3 4">PMIC_1C1B</strain>
    </source>
</reference>
<keyword evidence="1" id="KW-1133">Transmembrane helix</keyword>
<dbReference type="PROSITE" id="PS50887">
    <property type="entry name" value="GGDEF"/>
    <property type="match status" value="1"/>
</dbReference>
<evidence type="ECO:0000313" key="4">
    <source>
        <dbReference type="Proteomes" id="UP001300496"/>
    </source>
</evidence>
<feature type="transmembrane region" description="Helical" evidence="1">
    <location>
        <begin position="6"/>
        <end position="27"/>
    </location>
</feature>
<feature type="transmembrane region" description="Helical" evidence="1">
    <location>
        <begin position="187"/>
        <end position="211"/>
    </location>
</feature>
<feature type="domain" description="GGDEF" evidence="2">
    <location>
        <begin position="243"/>
        <end position="374"/>
    </location>
</feature>
<proteinExistence type="predicted"/>